<dbReference type="InterPro" id="IPR027417">
    <property type="entry name" value="P-loop_NTPase"/>
</dbReference>
<keyword evidence="6 9" id="KW-0547">Nucleotide-binding</keyword>
<organism evidence="12">
    <name type="scientific">uncultured Alphaproteobacteria bacterium</name>
    <dbReference type="NCBI Taxonomy" id="91750"/>
    <lineage>
        <taxon>Bacteria</taxon>
        <taxon>Pseudomonadati</taxon>
        <taxon>Pseudomonadota</taxon>
        <taxon>Alphaproteobacteria</taxon>
        <taxon>environmental samples</taxon>
    </lineage>
</organism>
<sequence>MERTVRVPLEADARTAVRRLTLTGFRCYARLRLDLGAEPVVLTGPNGAGKTNLLEAVSFLTPGRGLRRARLAEVARQGGAASWAVAAEATSGGERVRVGTGWSGDGPDKRVVRMDGQPLKTMADLGRVLPVLWLTPAMDRLFVEGAGQRRRFMDRMVNALDPGHAERAAAYERAMRQRLALLKEGRRDAAWLAALEAVMAAQGVAVAAARCDWLARLAPLAAEGHGPFPGCGLALAGEIEAELAEGASALAVEDRFRDRLAANRGLDAAAGATTEGPHRGDLAAVHLGKDMPAHLASTGEQKALLIGLVLAQAKVVTRGVPPLLLLDEVAAHLDAPRRAALFDVLAAHPGQSWLTGTDAHLFAALAGRARFLTVADAAVCGEGVLPNQEDQSS</sequence>
<dbReference type="SUPFAM" id="SSF52540">
    <property type="entry name" value="P-loop containing nucleoside triphosphate hydrolases"/>
    <property type="match status" value="1"/>
</dbReference>
<comment type="similarity">
    <text evidence="2 9 10">Belongs to the RecF family.</text>
</comment>
<proteinExistence type="inferred from homology"/>
<accession>A0A212K998</accession>
<evidence type="ECO:0000256" key="9">
    <source>
        <dbReference type="HAMAP-Rule" id="MF_00365"/>
    </source>
</evidence>
<evidence type="ECO:0000256" key="7">
    <source>
        <dbReference type="ARBA" id="ARBA00022840"/>
    </source>
</evidence>
<dbReference type="GO" id="GO:0005737">
    <property type="term" value="C:cytoplasm"/>
    <property type="evidence" value="ECO:0007669"/>
    <property type="project" value="UniProtKB-SubCell"/>
</dbReference>
<dbReference type="InterPro" id="IPR003395">
    <property type="entry name" value="RecF/RecN/SMC_N"/>
</dbReference>
<name>A0A212K998_9PROT</name>
<comment type="subcellular location">
    <subcellularLocation>
        <location evidence="1 9 10">Cytoplasm</location>
    </subcellularLocation>
</comment>
<dbReference type="HAMAP" id="MF_00365">
    <property type="entry name" value="RecF"/>
    <property type="match status" value="1"/>
</dbReference>
<dbReference type="PROSITE" id="PS00617">
    <property type="entry name" value="RECF_1"/>
    <property type="match status" value="1"/>
</dbReference>
<evidence type="ECO:0000259" key="11">
    <source>
        <dbReference type="SMART" id="SM00382"/>
    </source>
</evidence>
<dbReference type="GO" id="GO:0005524">
    <property type="term" value="F:ATP binding"/>
    <property type="evidence" value="ECO:0007669"/>
    <property type="project" value="UniProtKB-UniRule"/>
</dbReference>
<evidence type="ECO:0000256" key="10">
    <source>
        <dbReference type="RuleBase" id="RU000578"/>
    </source>
</evidence>
<evidence type="ECO:0000256" key="4">
    <source>
        <dbReference type="ARBA" id="ARBA00022490"/>
    </source>
</evidence>
<dbReference type="PROSITE" id="PS00618">
    <property type="entry name" value="RECF_2"/>
    <property type="match status" value="1"/>
</dbReference>
<keyword evidence="9 10" id="KW-0227">DNA damage</keyword>
<keyword evidence="7 9" id="KW-0067">ATP-binding</keyword>
<dbReference type="InterPro" id="IPR003593">
    <property type="entry name" value="AAA+_ATPase"/>
</dbReference>
<keyword evidence="4 9" id="KW-0963">Cytoplasm</keyword>
<dbReference type="InterPro" id="IPR042174">
    <property type="entry name" value="RecF_2"/>
</dbReference>
<evidence type="ECO:0000256" key="1">
    <source>
        <dbReference type="ARBA" id="ARBA00004496"/>
    </source>
</evidence>
<dbReference type="GO" id="GO:0009432">
    <property type="term" value="P:SOS response"/>
    <property type="evidence" value="ECO:0007669"/>
    <property type="project" value="UniProtKB-UniRule"/>
</dbReference>
<keyword evidence="5 9" id="KW-0235">DNA replication</keyword>
<dbReference type="PANTHER" id="PTHR32182">
    <property type="entry name" value="DNA REPLICATION AND REPAIR PROTEIN RECF"/>
    <property type="match status" value="1"/>
</dbReference>
<comment type="function">
    <text evidence="9 10">The RecF protein is involved in DNA metabolism; it is required for DNA replication and normal SOS inducibility. RecF binds preferentially to single-stranded, linear DNA. It also seems to bind ATP.</text>
</comment>
<feature type="binding site" evidence="9">
    <location>
        <begin position="44"/>
        <end position="51"/>
    </location>
    <ligand>
        <name>ATP</name>
        <dbReference type="ChEBI" id="CHEBI:30616"/>
    </ligand>
</feature>
<dbReference type="SMART" id="SM00382">
    <property type="entry name" value="AAA"/>
    <property type="match status" value="1"/>
</dbReference>
<dbReference type="Gene3D" id="1.20.1050.90">
    <property type="entry name" value="RecF/RecN/SMC, N-terminal domain"/>
    <property type="match status" value="1"/>
</dbReference>
<dbReference type="AlphaFoldDB" id="A0A212K998"/>
<dbReference type="PANTHER" id="PTHR32182:SF0">
    <property type="entry name" value="DNA REPLICATION AND REPAIR PROTEIN RECF"/>
    <property type="match status" value="1"/>
</dbReference>
<dbReference type="GO" id="GO:0000731">
    <property type="term" value="P:DNA synthesis involved in DNA repair"/>
    <property type="evidence" value="ECO:0007669"/>
    <property type="project" value="TreeGrafter"/>
</dbReference>
<dbReference type="GO" id="GO:0006260">
    <property type="term" value="P:DNA replication"/>
    <property type="evidence" value="ECO:0007669"/>
    <property type="project" value="UniProtKB-UniRule"/>
</dbReference>
<feature type="domain" description="AAA+ ATPase" evidence="11">
    <location>
        <begin position="36"/>
        <end position="381"/>
    </location>
</feature>
<evidence type="ECO:0000256" key="5">
    <source>
        <dbReference type="ARBA" id="ARBA00022705"/>
    </source>
</evidence>
<dbReference type="InterPro" id="IPR001238">
    <property type="entry name" value="DNA-binding_RecF"/>
</dbReference>
<keyword evidence="9 10" id="KW-0234">DNA repair</keyword>
<evidence type="ECO:0000313" key="12">
    <source>
        <dbReference type="EMBL" id="SBW08284.1"/>
    </source>
</evidence>
<evidence type="ECO:0000256" key="8">
    <source>
        <dbReference type="ARBA" id="ARBA00023125"/>
    </source>
</evidence>
<dbReference type="EMBL" id="FLUO01000001">
    <property type="protein sequence ID" value="SBW08284.1"/>
    <property type="molecule type" value="Genomic_DNA"/>
</dbReference>
<dbReference type="Gene3D" id="3.40.50.300">
    <property type="entry name" value="P-loop containing nucleotide triphosphate hydrolases"/>
    <property type="match status" value="1"/>
</dbReference>
<dbReference type="InterPro" id="IPR018078">
    <property type="entry name" value="DNA-binding_RecF_CS"/>
</dbReference>
<gene>
    <name evidence="9 12" type="primary">recF</name>
    <name evidence="12" type="ORF">KL86APRO_12368</name>
</gene>
<dbReference type="Pfam" id="PF02463">
    <property type="entry name" value="SMC_N"/>
    <property type="match status" value="1"/>
</dbReference>
<keyword evidence="8 9" id="KW-0238">DNA-binding</keyword>
<reference evidence="12" key="1">
    <citation type="submission" date="2016-04" db="EMBL/GenBank/DDBJ databases">
        <authorList>
            <person name="Evans L.H."/>
            <person name="Alamgir A."/>
            <person name="Owens N."/>
            <person name="Weber N.D."/>
            <person name="Virtaneva K."/>
            <person name="Barbian K."/>
            <person name="Babar A."/>
            <person name="Rosenke K."/>
        </authorList>
    </citation>
    <scope>NUCLEOTIDE SEQUENCE</scope>
    <source>
        <strain evidence="12">86</strain>
    </source>
</reference>
<keyword evidence="9 10" id="KW-0742">SOS response</keyword>
<evidence type="ECO:0000256" key="6">
    <source>
        <dbReference type="ARBA" id="ARBA00022741"/>
    </source>
</evidence>
<evidence type="ECO:0000256" key="2">
    <source>
        <dbReference type="ARBA" id="ARBA00008016"/>
    </source>
</evidence>
<dbReference type="NCBIfam" id="TIGR00611">
    <property type="entry name" value="recf"/>
    <property type="match status" value="1"/>
</dbReference>
<dbReference type="GO" id="GO:0003697">
    <property type="term" value="F:single-stranded DNA binding"/>
    <property type="evidence" value="ECO:0007669"/>
    <property type="project" value="UniProtKB-UniRule"/>
</dbReference>
<evidence type="ECO:0000256" key="3">
    <source>
        <dbReference type="ARBA" id="ARBA00020170"/>
    </source>
</evidence>
<dbReference type="GO" id="GO:0006302">
    <property type="term" value="P:double-strand break repair"/>
    <property type="evidence" value="ECO:0007669"/>
    <property type="project" value="TreeGrafter"/>
</dbReference>
<protein>
    <recommendedName>
        <fullName evidence="3 9">DNA replication and repair protein RecF</fullName>
    </recommendedName>
</protein>